<evidence type="ECO:0000256" key="12">
    <source>
        <dbReference type="ARBA" id="ARBA00023285"/>
    </source>
</evidence>
<feature type="transmembrane region" description="Helical" evidence="13">
    <location>
        <begin position="385"/>
        <end position="408"/>
    </location>
</feature>
<dbReference type="Pfam" id="PF06226">
    <property type="entry name" value="DUF1007"/>
    <property type="match status" value="1"/>
</dbReference>
<keyword evidence="3" id="KW-0171">Cobalt transport</keyword>
<feature type="transmembrane region" description="Helical" evidence="13">
    <location>
        <begin position="239"/>
        <end position="257"/>
    </location>
</feature>
<dbReference type="EMBL" id="CP002432">
    <property type="protein sequence ID" value="ADU66860.1"/>
    <property type="molecule type" value="Genomic_DNA"/>
</dbReference>
<keyword evidence="5" id="KW-1003">Cell membrane</keyword>
<keyword evidence="4 13" id="KW-0813">Transport</keyword>
<feature type="transmembrane region" description="Helical" evidence="13">
    <location>
        <begin position="321"/>
        <end position="341"/>
    </location>
</feature>
<reference evidence="15 16" key="1">
    <citation type="submission" date="2010-12" db="EMBL/GenBank/DDBJ databases">
        <title>Complete sequence of Desulfurispirillum indicum S5.</title>
        <authorList>
            <consortium name="US DOE Joint Genome Institute"/>
            <person name="Lucas S."/>
            <person name="Copeland A."/>
            <person name="Lapidus A."/>
            <person name="Cheng J.-F."/>
            <person name="Goodwin L."/>
            <person name="Pitluck S."/>
            <person name="Chertkov O."/>
            <person name="Held B."/>
            <person name="Detter J.C."/>
            <person name="Han C."/>
            <person name="Tapia R."/>
            <person name="Land M."/>
            <person name="Hauser L."/>
            <person name="Kyrpides N."/>
            <person name="Ivanova N."/>
            <person name="Mikhailova N."/>
            <person name="Haggblom M."/>
            <person name="Rauschenbach I."/>
            <person name="Bini E."/>
            <person name="Woyke T."/>
        </authorList>
    </citation>
    <scope>NUCLEOTIDE SEQUENCE [LARGE SCALE GENOMIC DNA]</scope>
    <source>
        <strain evidence="16">ATCC BAA-1389 / DSM 22839 / S5</strain>
    </source>
</reference>
<dbReference type="GO" id="GO:0046583">
    <property type="term" value="F:monoatomic cation efflux transmembrane transporter activity"/>
    <property type="evidence" value="ECO:0007669"/>
    <property type="project" value="TreeGrafter"/>
</dbReference>
<dbReference type="HOGENOM" id="CLU_573339_0_0_0"/>
<comment type="similarity">
    <text evidence="13">Belongs to the NiCoT transporter (TC 2.A.52) family.</text>
</comment>
<keyword evidence="12" id="KW-0170">Cobalt</keyword>
<evidence type="ECO:0000256" key="1">
    <source>
        <dbReference type="ARBA" id="ARBA00002510"/>
    </source>
</evidence>
<comment type="function">
    <text evidence="1">Efflux system for nickel and cobalt.</text>
</comment>
<proteinExistence type="inferred from homology"/>
<protein>
    <recommendedName>
        <fullName evidence="13">Nickel/cobalt efflux system</fullName>
    </recommendedName>
</protein>
<dbReference type="GO" id="GO:0015099">
    <property type="term" value="F:nickel cation transmembrane transporter activity"/>
    <property type="evidence" value="ECO:0007669"/>
    <property type="project" value="UniProtKB-UniRule"/>
</dbReference>
<dbReference type="InterPro" id="IPR051224">
    <property type="entry name" value="NiCoT_RcnA"/>
</dbReference>
<evidence type="ECO:0000256" key="10">
    <source>
        <dbReference type="ARBA" id="ARBA00023112"/>
    </source>
</evidence>
<dbReference type="InterPro" id="IPR011541">
    <property type="entry name" value="Ni/Co_transpt_high_affinity"/>
</dbReference>
<dbReference type="PANTHER" id="PTHR40659:SF1">
    <property type="entry name" value="NICKEL_COBALT EFFLUX SYSTEM RCNA"/>
    <property type="match status" value="1"/>
</dbReference>
<keyword evidence="16" id="KW-1185">Reference proteome</keyword>
<feature type="signal peptide" evidence="14">
    <location>
        <begin position="1"/>
        <end position="23"/>
    </location>
</feature>
<comment type="subcellular location">
    <subcellularLocation>
        <location evidence="2 13">Cell membrane</location>
        <topology evidence="2 13">Multi-pass membrane protein</topology>
    </subcellularLocation>
</comment>
<dbReference type="FunCoup" id="E6W3A6">
    <property type="interactions" value="6"/>
</dbReference>
<keyword evidence="10" id="KW-0921">Nickel transport</keyword>
<dbReference type="STRING" id="653733.Selin_2140"/>
<evidence type="ECO:0000256" key="8">
    <source>
        <dbReference type="ARBA" id="ARBA00022989"/>
    </source>
</evidence>
<keyword evidence="7 13" id="KW-0812">Transmembrane</keyword>
<dbReference type="AlphaFoldDB" id="E6W3A6"/>
<keyword evidence="8 13" id="KW-1133">Transmembrane helix</keyword>
<evidence type="ECO:0000256" key="13">
    <source>
        <dbReference type="RuleBase" id="RU362101"/>
    </source>
</evidence>
<feature type="chain" id="PRO_5003211355" description="Nickel/cobalt efflux system" evidence="14">
    <location>
        <begin position="24"/>
        <end position="476"/>
    </location>
</feature>
<dbReference type="eggNOG" id="COG2215">
    <property type="taxonomic scope" value="Bacteria"/>
</dbReference>
<keyword evidence="6" id="KW-0533">Nickel</keyword>
<evidence type="ECO:0000256" key="2">
    <source>
        <dbReference type="ARBA" id="ARBA00004651"/>
    </source>
</evidence>
<evidence type="ECO:0000256" key="3">
    <source>
        <dbReference type="ARBA" id="ARBA00022426"/>
    </source>
</evidence>
<dbReference type="PANTHER" id="PTHR40659">
    <property type="entry name" value="NICKEL/COBALT EFFLUX SYSTEM RCNA"/>
    <property type="match status" value="1"/>
</dbReference>
<evidence type="ECO:0000256" key="7">
    <source>
        <dbReference type="ARBA" id="ARBA00022692"/>
    </source>
</evidence>
<evidence type="ECO:0000256" key="9">
    <source>
        <dbReference type="ARBA" id="ARBA00023065"/>
    </source>
</evidence>
<evidence type="ECO:0000256" key="4">
    <source>
        <dbReference type="ARBA" id="ARBA00022448"/>
    </source>
</evidence>
<dbReference type="KEGG" id="din:Selin_2140"/>
<feature type="transmembrane region" description="Helical" evidence="13">
    <location>
        <begin position="287"/>
        <end position="309"/>
    </location>
</feature>
<dbReference type="GO" id="GO:0005886">
    <property type="term" value="C:plasma membrane"/>
    <property type="evidence" value="ECO:0007669"/>
    <property type="project" value="UniProtKB-SubCell"/>
</dbReference>
<dbReference type="GO" id="GO:0006824">
    <property type="term" value="P:cobalt ion transport"/>
    <property type="evidence" value="ECO:0007669"/>
    <property type="project" value="UniProtKB-KW"/>
</dbReference>
<accession>E6W3A6</accession>
<dbReference type="Pfam" id="PF03824">
    <property type="entry name" value="NicO"/>
    <property type="match status" value="1"/>
</dbReference>
<keyword evidence="9" id="KW-0406">Ion transport</keyword>
<feature type="transmembrane region" description="Helical" evidence="13">
    <location>
        <begin position="451"/>
        <end position="472"/>
    </location>
</feature>
<dbReference type="InParanoid" id="E6W3A6"/>
<evidence type="ECO:0000256" key="6">
    <source>
        <dbReference type="ARBA" id="ARBA00022596"/>
    </source>
</evidence>
<dbReference type="eggNOG" id="COG3683">
    <property type="taxonomic scope" value="Bacteria"/>
</dbReference>
<dbReference type="GO" id="GO:0010045">
    <property type="term" value="P:response to nickel cation"/>
    <property type="evidence" value="ECO:0007669"/>
    <property type="project" value="TreeGrafter"/>
</dbReference>
<evidence type="ECO:0000256" key="11">
    <source>
        <dbReference type="ARBA" id="ARBA00023136"/>
    </source>
</evidence>
<gene>
    <name evidence="15" type="ordered locus">Selin_2140</name>
</gene>
<evidence type="ECO:0000256" key="14">
    <source>
        <dbReference type="SAM" id="SignalP"/>
    </source>
</evidence>
<evidence type="ECO:0000256" key="5">
    <source>
        <dbReference type="ARBA" id="ARBA00022475"/>
    </source>
</evidence>
<evidence type="ECO:0000313" key="15">
    <source>
        <dbReference type="EMBL" id="ADU66860.1"/>
    </source>
</evidence>
<dbReference type="Proteomes" id="UP000002572">
    <property type="component" value="Chromosome"/>
</dbReference>
<name>E6W3A6_DESIS</name>
<dbReference type="GO" id="GO:0032025">
    <property type="term" value="P:response to cobalt ion"/>
    <property type="evidence" value="ECO:0007669"/>
    <property type="project" value="TreeGrafter"/>
</dbReference>
<feature type="transmembrane region" description="Helical" evidence="13">
    <location>
        <begin position="414"/>
        <end position="439"/>
    </location>
</feature>
<dbReference type="RefSeq" id="WP_013506739.1">
    <property type="nucleotide sequence ID" value="NC_014836.1"/>
</dbReference>
<evidence type="ECO:0000313" key="16">
    <source>
        <dbReference type="Proteomes" id="UP000002572"/>
    </source>
</evidence>
<keyword evidence="14" id="KW-0732">Signal</keyword>
<organism evidence="15 16">
    <name type="scientific">Desulfurispirillum indicum (strain ATCC BAA-1389 / DSM 22839 / S5)</name>
    <dbReference type="NCBI Taxonomy" id="653733"/>
    <lineage>
        <taxon>Bacteria</taxon>
        <taxon>Pseudomonadati</taxon>
        <taxon>Chrysiogenota</taxon>
        <taxon>Chrysiogenia</taxon>
        <taxon>Chrysiogenales</taxon>
        <taxon>Chrysiogenaceae</taxon>
        <taxon>Desulfurispirillum</taxon>
    </lineage>
</organism>
<dbReference type="InterPro" id="IPR010412">
    <property type="entry name" value="DUF1007"/>
</dbReference>
<keyword evidence="11 13" id="KW-0472">Membrane</keyword>
<sequence>MKTPLRFIILLLSVVMLSQPQLARACALCSAFDGVVFPRFHLEMDDDVLQAIQVTWRFSPSFTEVLRHLSSEASDANQARQRLLHAFEADIVPYEYLTRITINSQPFPVRAVENSHFTFEGDVSAYHFTIPIHMPVSGELSLELEFFDPRRFLGFFFRPEGLSHTIPENYGVEHNLNSYPHTLVLRIAPGIASTETEVAVTRDDSPAGWYDRMLDSLRQTLRMASETIQSHMRAIRDEGSVAAALSLIIFSFFYGLLHAAGPGHGKSLVASYFLAGHHNYAKAASMALFIGIVHVFSAFIFTFFLLHLLNMLLTTALHQTTNLLTPVSGAIIILIAAHLAYTRLRARWKVRQQNSSGYPQPHHGLHQGHACGCSSCSGGGRTSDAMLVISAGIVPCPGTITIFLFALSMGLYTIGFLAAAAMSLGMGIIIFAAAALSIIARNVLSHAFQPLATFVEYTSIICIALLGVLLILSSMG</sequence>